<evidence type="ECO:0000313" key="2">
    <source>
        <dbReference type="EMBL" id="OIQ83342.1"/>
    </source>
</evidence>
<organism evidence="2">
    <name type="scientific">mine drainage metagenome</name>
    <dbReference type="NCBI Taxonomy" id="410659"/>
    <lineage>
        <taxon>unclassified sequences</taxon>
        <taxon>metagenomes</taxon>
        <taxon>ecological metagenomes</taxon>
    </lineage>
</organism>
<protein>
    <recommendedName>
        <fullName evidence="1">Cyclic di-GMP receptor atypical PilZ domain-containing protein</fullName>
    </recommendedName>
</protein>
<dbReference type="AlphaFoldDB" id="A0A1J5QIJ9"/>
<reference evidence="2" key="1">
    <citation type="submission" date="2016-10" db="EMBL/GenBank/DDBJ databases">
        <title>Sequence of Gallionella enrichment culture.</title>
        <authorList>
            <person name="Poehlein A."/>
            <person name="Muehling M."/>
            <person name="Daniel R."/>
        </authorList>
    </citation>
    <scope>NUCLEOTIDE SEQUENCE</scope>
</reference>
<name>A0A1J5QIJ9_9ZZZZ</name>
<dbReference type="Pfam" id="PF16823">
    <property type="entry name" value="tPilZ"/>
    <property type="match status" value="1"/>
</dbReference>
<gene>
    <name evidence="2" type="ORF">GALL_348590</name>
</gene>
<feature type="domain" description="Cyclic di-GMP receptor atypical PilZ" evidence="1">
    <location>
        <begin position="65"/>
        <end position="180"/>
    </location>
</feature>
<accession>A0A1J5QIJ9</accession>
<proteinExistence type="predicted"/>
<dbReference type="EMBL" id="MLJW01000712">
    <property type="protein sequence ID" value="OIQ83342.1"/>
    <property type="molecule type" value="Genomic_DNA"/>
</dbReference>
<comment type="caution">
    <text evidence="2">The sequence shown here is derived from an EMBL/GenBank/DDBJ whole genome shotgun (WGS) entry which is preliminary data.</text>
</comment>
<evidence type="ECO:0000259" key="1">
    <source>
        <dbReference type="Pfam" id="PF16823"/>
    </source>
</evidence>
<dbReference type="InterPro" id="IPR031800">
    <property type="entry name" value="PilZ_atypical"/>
</dbReference>
<sequence length="183" mass="20634">MTANMPAEVTHDAVRLEGVLPLDWVETITPQAALADVMADNATLLRALLMLDEPLAAGDLSRGDAVQQLERRVDLLLMMTSSALRGLQPLPDEHPCVLSARQFSWASAESVGVGRRVWVRVYLRHRIPLPLVLPGLIVEEAVDGEQLWHRLELEPLEPEVQDDLERLVFRHHRRQVARQRAAR</sequence>